<name>A0A2G3DY86_9FIRM</name>
<keyword evidence="4" id="KW-0812">Transmembrane</keyword>
<keyword evidence="1 2" id="KW-0807">Transducer</keyword>
<dbReference type="EMBL" id="PDYF01000008">
    <property type="protein sequence ID" value="PHU35843.1"/>
    <property type="molecule type" value="Genomic_DNA"/>
</dbReference>
<dbReference type="PANTHER" id="PTHR32089">
    <property type="entry name" value="METHYL-ACCEPTING CHEMOTAXIS PROTEIN MCPB"/>
    <property type="match status" value="1"/>
</dbReference>
<feature type="transmembrane region" description="Helical" evidence="4">
    <location>
        <begin position="12"/>
        <end position="32"/>
    </location>
</feature>
<keyword evidence="4" id="KW-1133">Transmembrane helix</keyword>
<evidence type="ECO:0000313" key="6">
    <source>
        <dbReference type="EMBL" id="PHU35843.1"/>
    </source>
</evidence>
<proteinExistence type="predicted"/>
<evidence type="ECO:0000256" key="1">
    <source>
        <dbReference type="ARBA" id="ARBA00023224"/>
    </source>
</evidence>
<feature type="transmembrane region" description="Helical" evidence="4">
    <location>
        <begin position="44"/>
        <end position="62"/>
    </location>
</feature>
<dbReference type="AlphaFoldDB" id="A0A2G3DY86"/>
<feature type="transmembrane region" description="Helical" evidence="4">
    <location>
        <begin position="97"/>
        <end position="123"/>
    </location>
</feature>
<evidence type="ECO:0000256" key="2">
    <source>
        <dbReference type="PROSITE-ProRule" id="PRU00284"/>
    </source>
</evidence>
<dbReference type="InterPro" id="IPR004089">
    <property type="entry name" value="MCPsignal_dom"/>
</dbReference>
<keyword evidence="4" id="KW-0472">Membrane</keyword>
<accession>A0A2G3DY86</accession>
<evidence type="ECO:0000256" key="4">
    <source>
        <dbReference type="SAM" id="Phobius"/>
    </source>
</evidence>
<dbReference type="Proteomes" id="UP000225889">
    <property type="component" value="Unassembled WGS sequence"/>
</dbReference>
<dbReference type="SUPFAM" id="SSF58104">
    <property type="entry name" value="Methyl-accepting chemotaxis protein (MCP) signaling domain"/>
    <property type="match status" value="1"/>
</dbReference>
<organism evidence="6 7">
    <name type="scientific">Pseudobutyrivibrio ruminis</name>
    <dbReference type="NCBI Taxonomy" id="46206"/>
    <lineage>
        <taxon>Bacteria</taxon>
        <taxon>Bacillati</taxon>
        <taxon>Bacillota</taxon>
        <taxon>Clostridia</taxon>
        <taxon>Lachnospirales</taxon>
        <taxon>Lachnospiraceae</taxon>
        <taxon>Pseudobutyrivibrio</taxon>
    </lineage>
</organism>
<dbReference type="GO" id="GO:0007165">
    <property type="term" value="P:signal transduction"/>
    <property type="evidence" value="ECO:0007669"/>
    <property type="project" value="UniProtKB-KW"/>
</dbReference>
<dbReference type="PANTHER" id="PTHR32089:SF112">
    <property type="entry name" value="LYSOZYME-LIKE PROTEIN-RELATED"/>
    <property type="match status" value="1"/>
</dbReference>
<gene>
    <name evidence="6" type="ORF">CSX01_04345</name>
</gene>
<sequence length="490" mass="53739">MNGVQIKRANKILLIVLLVSSFLLIVGNFSQLQFAVDFAPYRSILPIIMCVIGIVCYIVLYFSNKESLRLERIGTGWFFLTYTACLMLGQGNSPFPFYIPVLMVILIMLDAPFVKLAAIWGLVVNVIRGMSMFATAAEPTAVADVVMIEIIVSICATVGALNGIKHLKMLLDENTGEIQLQVEKSDRLIGKTRDTSRVVSDLMKESQDSIQSVQKEVEAISRALNEISLGTTGAAEAIESQSSRVVDIQELIDGIYTQIQELVDIAKECMTEIKEGADAVEYLQTSTEKSKSSSEEMKVAAGEMMDRASAVRDIISIIQGISAQTNLLALNASIEAARAGEAGKGFAVVADEIRALAEQTKDSTENISSILDELSNDTELVSEKINETVEISNEQVEYIEITRDKFSIIHDGFDKLNSNVDEVNRNVNELKDNNNKIVEEVTNLSATTEEISANCENASNNSSSTVSVVNNFVDLMDKIANKVYELDKNN</sequence>
<dbReference type="SMART" id="SM00283">
    <property type="entry name" value="MA"/>
    <property type="match status" value="1"/>
</dbReference>
<dbReference type="Gene3D" id="1.10.287.950">
    <property type="entry name" value="Methyl-accepting chemotaxis protein"/>
    <property type="match status" value="1"/>
</dbReference>
<feature type="coiled-coil region" evidence="3">
    <location>
        <begin position="413"/>
        <end position="447"/>
    </location>
</feature>
<dbReference type="PROSITE" id="PS50111">
    <property type="entry name" value="CHEMOTAXIS_TRANSDUC_2"/>
    <property type="match status" value="1"/>
</dbReference>
<keyword evidence="3" id="KW-0175">Coiled coil</keyword>
<feature type="transmembrane region" description="Helical" evidence="4">
    <location>
        <begin position="74"/>
        <end position="91"/>
    </location>
</feature>
<feature type="domain" description="Methyl-accepting transducer" evidence="5">
    <location>
        <begin position="209"/>
        <end position="449"/>
    </location>
</feature>
<reference evidence="6 7" key="2">
    <citation type="submission" date="2017-10" db="EMBL/GenBank/DDBJ databases">
        <authorList>
            <person name="Banno H."/>
            <person name="Chua N.-H."/>
        </authorList>
    </citation>
    <scope>NUCLEOTIDE SEQUENCE [LARGE SCALE GENOMIC DNA]</scope>
    <source>
        <strain evidence="6 7">JK626</strain>
    </source>
</reference>
<comment type="caution">
    <text evidence="6">The sequence shown here is derived from an EMBL/GenBank/DDBJ whole genome shotgun (WGS) entry which is preliminary data.</text>
</comment>
<dbReference type="GO" id="GO:0016020">
    <property type="term" value="C:membrane"/>
    <property type="evidence" value="ECO:0007669"/>
    <property type="project" value="InterPro"/>
</dbReference>
<evidence type="ECO:0000259" key="5">
    <source>
        <dbReference type="PROSITE" id="PS50111"/>
    </source>
</evidence>
<dbReference type="Pfam" id="PF00015">
    <property type="entry name" value="MCPsignal"/>
    <property type="match status" value="1"/>
</dbReference>
<dbReference type="RefSeq" id="WP_090489025.1">
    <property type="nucleotide sequence ID" value="NZ_PDYF01000008.1"/>
</dbReference>
<evidence type="ECO:0000313" key="7">
    <source>
        <dbReference type="Proteomes" id="UP000225889"/>
    </source>
</evidence>
<protein>
    <recommendedName>
        <fullName evidence="5">Methyl-accepting transducer domain-containing protein</fullName>
    </recommendedName>
</protein>
<evidence type="ECO:0000256" key="3">
    <source>
        <dbReference type="SAM" id="Coils"/>
    </source>
</evidence>
<reference evidence="6 7" key="1">
    <citation type="submission" date="2017-10" db="EMBL/GenBank/DDBJ databases">
        <title>Resolving the taxonomy of Roseburia spp., Eubacterium rectale and Agathobacter spp. through phylogenomic analysis.</title>
        <authorList>
            <person name="Sheridan P.O."/>
            <person name="Walker A.W."/>
            <person name="Duncan S.H."/>
            <person name="Scott K.P."/>
            <person name="Toole P.W.O."/>
            <person name="Luis P."/>
            <person name="Flint H.J."/>
        </authorList>
    </citation>
    <scope>NUCLEOTIDE SEQUENCE [LARGE SCALE GENOMIC DNA]</scope>
    <source>
        <strain evidence="6 7">JK626</strain>
    </source>
</reference>